<accession>A0AAD1UCA9</accession>
<protein>
    <submittedName>
        <fullName evidence="1">Uncharacterized protein</fullName>
    </submittedName>
</protein>
<dbReference type="Proteomes" id="UP001295684">
    <property type="component" value="Unassembled WGS sequence"/>
</dbReference>
<comment type="caution">
    <text evidence="1">The sequence shown here is derived from an EMBL/GenBank/DDBJ whole genome shotgun (WGS) entry which is preliminary data.</text>
</comment>
<proteinExistence type="predicted"/>
<gene>
    <name evidence="1" type="ORF">ECRASSUSDP1_LOCUS5972</name>
</gene>
<reference evidence="1" key="1">
    <citation type="submission" date="2023-07" db="EMBL/GenBank/DDBJ databases">
        <authorList>
            <consortium name="AG Swart"/>
            <person name="Singh M."/>
            <person name="Singh A."/>
            <person name="Seah K."/>
            <person name="Emmerich C."/>
        </authorList>
    </citation>
    <scope>NUCLEOTIDE SEQUENCE</scope>
    <source>
        <strain evidence="1">DP1</strain>
    </source>
</reference>
<dbReference type="EMBL" id="CAMPGE010005786">
    <property type="protein sequence ID" value="CAI2364627.1"/>
    <property type="molecule type" value="Genomic_DNA"/>
</dbReference>
<evidence type="ECO:0000313" key="1">
    <source>
        <dbReference type="EMBL" id="CAI2364627.1"/>
    </source>
</evidence>
<sequence length="161" mass="18436">MTSPPSEIKTVTFLELDGALESYQIKTMEEGWLGKLYSCLILILRNRIGYDHYLLSRKLLIFGMFKRNLKNLLMTTFLIFVAADKNQTKTVSSVYSDSRFTLSNYVLNSKYNSCPGIGKFIAQQMSKNCTKKGLKSSRFMPSLSEDVLVPRRCFLVAFKDQ</sequence>
<keyword evidence="2" id="KW-1185">Reference proteome</keyword>
<organism evidence="1 2">
    <name type="scientific">Euplotes crassus</name>
    <dbReference type="NCBI Taxonomy" id="5936"/>
    <lineage>
        <taxon>Eukaryota</taxon>
        <taxon>Sar</taxon>
        <taxon>Alveolata</taxon>
        <taxon>Ciliophora</taxon>
        <taxon>Intramacronucleata</taxon>
        <taxon>Spirotrichea</taxon>
        <taxon>Hypotrichia</taxon>
        <taxon>Euplotida</taxon>
        <taxon>Euplotidae</taxon>
        <taxon>Moneuplotes</taxon>
    </lineage>
</organism>
<dbReference type="AlphaFoldDB" id="A0AAD1UCA9"/>
<evidence type="ECO:0000313" key="2">
    <source>
        <dbReference type="Proteomes" id="UP001295684"/>
    </source>
</evidence>
<name>A0AAD1UCA9_EUPCR</name>